<dbReference type="Gene3D" id="3.30.450.30">
    <property type="entry name" value="Dynein light chain 2a, cytoplasmic"/>
    <property type="match status" value="1"/>
</dbReference>
<dbReference type="GO" id="GO:0060090">
    <property type="term" value="F:molecular adaptor activity"/>
    <property type="evidence" value="ECO:0007669"/>
    <property type="project" value="InterPro"/>
</dbReference>
<dbReference type="Proteomes" id="UP000092445">
    <property type="component" value="Unassembled WGS sequence"/>
</dbReference>
<dbReference type="SUPFAM" id="SSF103196">
    <property type="entry name" value="Roadblock/LC7 domain"/>
    <property type="match status" value="1"/>
</dbReference>
<feature type="domain" description="Roadblock/LAMTOR2" evidence="2">
    <location>
        <begin position="84"/>
        <end position="150"/>
    </location>
</feature>
<evidence type="ECO:0000313" key="4">
    <source>
        <dbReference type="Proteomes" id="UP000092445"/>
    </source>
</evidence>
<dbReference type="GO" id="GO:0005085">
    <property type="term" value="F:guanyl-nucleotide exchange factor activity"/>
    <property type="evidence" value="ECO:0007669"/>
    <property type="project" value="InterPro"/>
</dbReference>
<dbReference type="EnsemblMetazoa" id="GPAI044316-RA">
    <property type="protein sequence ID" value="GPAI044316-PA"/>
    <property type="gene ID" value="GPAI044316"/>
</dbReference>
<protein>
    <recommendedName>
        <fullName evidence="2">Roadblock/LAMTOR2 domain-containing protein</fullName>
    </recommendedName>
</protein>
<accession>A0A1B0AFU6</accession>
<dbReference type="InterPro" id="IPR004942">
    <property type="entry name" value="Roadblock/LAMTOR2_dom"/>
</dbReference>
<comment type="similarity">
    <text evidence="1">Belongs to the GAMAD family.</text>
</comment>
<dbReference type="VEuPathDB" id="VectorBase:GPAI044316"/>
<dbReference type="Pfam" id="PF03259">
    <property type="entry name" value="Robl_LC7"/>
    <property type="match status" value="1"/>
</dbReference>
<evidence type="ECO:0000256" key="1">
    <source>
        <dbReference type="ARBA" id="ARBA00007191"/>
    </source>
</evidence>
<organism evidence="3 4">
    <name type="scientific">Glossina pallidipes</name>
    <name type="common">Tsetse fly</name>
    <dbReference type="NCBI Taxonomy" id="7398"/>
    <lineage>
        <taxon>Eukaryota</taxon>
        <taxon>Metazoa</taxon>
        <taxon>Ecdysozoa</taxon>
        <taxon>Arthropoda</taxon>
        <taxon>Hexapoda</taxon>
        <taxon>Insecta</taxon>
        <taxon>Pterygota</taxon>
        <taxon>Neoptera</taxon>
        <taxon>Endopterygota</taxon>
        <taxon>Diptera</taxon>
        <taxon>Brachycera</taxon>
        <taxon>Muscomorpha</taxon>
        <taxon>Hippoboscoidea</taxon>
        <taxon>Glossinidae</taxon>
        <taxon>Glossina</taxon>
    </lineage>
</organism>
<evidence type="ECO:0000313" key="3">
    <source>
        <dbReference type="EnsemblMetazoa" id="GPAI044316-PA"/>
    </source>
</evidence>
<dbReference type="PANTHER" id="PTHR13323">
    <property type="entry name" value="LATE ENDOSOMAL/LYSOSOMAL MP1 INTERACTING PROTEIN"/>
    <property type="match status" value="1"/>
</dbReference>
<evidence type="ECO:0000259" key="2">
    <source>
        <dbReference type="Pfam" id="PF03259"/>
    </source>
</evidence>
<keyword evidence="4" id="KW-1185">Reference proteome</keyword>
<proteinExistence type="inferred from homology"/>
<sequence>MIMKSAGKYNDPTKCLPFDLMLKTCPNQRPIVSNDRAADVLPVTQAVSPWPKIMVQRVSTHLKILKNITINSWKYRTLSTMAPITLLSQEGALLAYSGYGDKDKDARVTAAIASNIWAAYEKHGRNAFREDRLTFVLLDCECGHVAITQVS</sequence>
<reference evidence="3" key="2">
    <citation type="submission" date="2020-05" db="UniProtKB">
        <authorList>
            <consortium name="EnsemblMetazoa"/>
        </authorList>
    </citation>
    <scope>IDENTIFICATION</scope>
    <source>
        <strain evidence="3">IAEA</strain>
    </source>
</reference>
<name>A0A1B0AFU6_GLOPL</name>
<dbReference type="InterPro" id="IPR037587">
    <property type="entry name" value="LAMTOR2-like"/>
</dbReference>
<dbReference type="STRING" id="7398.A0A1B0AFU6"/>
<dbReference type="GO" id="GO:0032008">
    <property type="term" value="P:positive regulation of TOR signaling"/>
    <property type="evidence" value="ECO:0007669"/>
    <property type="project" value="InterPro"/>
</dbReference>
<reference evidence="4" key="1">
    <citation type="submission" date="2014-03" db="EMBL/GenBank/DDBJ databases">
        <authorList>
            <person name="Aksoy S."/>
            <person name="Warren W."/>
            <person name="Wilson R.K."/>
        </authorList>
    </citation>
    <scope>NUCLEOTIDE SEQUENCE [LARGE SCALE GENOMIC DNA]</scope>
    <source>
        <strain evidence="4">IAEA</strain>
    </source>
</reference>
<dbReference type="AlphaFoldDB" id="A0A1B0AFU6"/>